<dbReference type="GO" id="GO:0016874">
    <property type="term" value="F:ligase activity"/>
    <property type="evidence" value="ECO:0007669"/>
    <property type="project" value="UniProtKB-KW"/>
</dbReference>
<dbReference type="RefSeq" id="WP_038680423.1">
    <property type="nucleotide sequence ID" value="NZ_CP007514.1"/>
</dbReference>
<dbReference type="InterPro" id="IPR009097">
    <property type="entry name" value="Cyclic_Pdiesterase"/>
</dbReference>
<gene>
    <name evidence="1" type="ORF">RradSPS_0462</name>
    <name evidence="2" type="ORF">SIL72_03865</name>
</gene>
<keyword evidence="3" id="KW-1185">Reference proteome</keyword>
<sequence length="177" mass="19803">MNASRPLILTLKLDGESQTFFDALRERHFPPERNFIPAHVSLFNQLPADLESEILSDVREACRRHEPFPVTVEKLRSLGRGVAYVLRSERLAALRSGLAGGWQSSLGPQDRQKFSPHVTVQNKVPPEEAKRLLAELQRGFEPFAVRAEGLLLWRYLGGPWEPVAEEDFGSSDSEGGG</sequence>
<organism evidence="1 3">
    <name type="scientific">Rubrobacter radiotolerans</name>
    <name type="common">Arthrobacter radiotolerans</name>
    <dbReference type="NCBI Taxonomy" id="42256"/>
    <lineage>
        <taxon>Bacteria</taxon>
        <taxon>Bacillati</taxon>
        <taxon>Actinomycetota</taxon>
        <taxon>Rubrobacteria</taxon>
        <taxon>Rubrobacterales</taxon>
        <taxon>Rubrobacteraceae</taxon>
        <taxon>Rubrobacter</taxon>
    </lineage>
</organism>
<reference evidence="1 3" key="1">
    <citation type="submission" date="2014-03" db="EMBL/GenBank/DDBJ databases">
        <title>Complete genome sequence of the Radio-Resistant Rubrobacter radiotolerans RSPS-4.</title>
        <authorList>
            <person name="Egas C.C."/>
            <person name="Barroso C.C."/>
            <person name="Froufe H.J.C."/>
            <person name="Pacheco J.J."/>
            <person name="Albuquerque L.L."/>
            <person name="da Costa M.M.S."/>
        </authorList>
    </citation>
    <scope>NUCLEOTIDE SEQUENCE [LARGE SCALE GENOMIC DNA]</scope>
    <source>
        <strain evidence="1 3">RSPS-4</strain>
    </source>
</reference>
<proteinExistence type="predicted"/>
<name>A0A023X152_RUBRA</name>
<evidence type="ECO:0000313" key="1">
    <source>
        <dbReference type="EMBL" id="AHY45745.1"/>
    </source>
</evidence>
<dbReference type="HOGENOM" id="CLU_075843_1_0_11"/>
<reference evidence="2" key="2">
    <citation type="submission" date="2023-11" db="EMBL/GenBank/DDBJ databases">
        <title>MicrobeMod: A computational toolkit for identifying prokaryotic methylation and restriction-modification with nanopore sequencing.</title>
        <authorList>
            <person name="Crits-Christoph A."/>
            <person name="Kang S.C."/>
            <person name="Lee H."/>
            <person name="Ostrov N."/>
        </authorList>
    </citation>
    <scope>NUCLEOTIDE SEQUENCE</scope>
    <source>
        <strain evidence="2">ATCC 51242</strain>
    </source>
</reference>
<dbReference type="Gene3D" id="3.90.1140.10">
    <property type="entry name" value="Cyclic phosphodiesterase"/>
    <property type="match status" value="1"/>
</dbReference>
<dbReference type="Pfam" id="PF13563">
    <property type="entry name" value="2_5_RNA_ligase2"/>
    <property type="match status" value="1"/>
</dbReference>
<keyword evidence="1" id="KW-0436">Ligase</keyword>
<dbReference type="OrthoDB" id="793003at2"/>
<dbReference type="PATRIC" id="fig|42256.3.peg.471"/>
<dbReference type="KEGG" id="rrd:RradSPS_0462"/>
<dbReference type="AlphaFoldDB" id="A0A023X152"/>
<dbReference type="EMBL" id="CP007514">
    <property type="protein sequence ID" value="AHY45745.1"/>
    <property type="molecule type" value="Genomic_DNA"/>
</dbReference>
<dbReference type="STRING" id="42256.RradSPS_0462"/>
<protein>
    <submittedName>
        <fullName evidence="2">2'-5' RNA ligase family protein</fullName>
    </submittedName>
    <submittedName>
        <fullName evidence="1">2'-5' RNA ligase superfamily</fullName>
    </submittedName>
</protein>
<evidence type="ECO:0000313" key="3">
    <source>
        <dbReference type="Proteomes" id="UP000025229"/>
    </source>
</evidence>
<dbReference type="Proteomes" id="UP001281130">
    <property type="component" value="Unassembled WGS sequence"/>
</dbReference>
<dbReference type="Proteomes" id="UP000025229">
    <property type="component" value="Chromosome"/>
</dbReference>
<dbReference type="SUPFAM" id="SSF55144">
    <property type="entry name" value="LigT-like"/>
    <property type="match status" value="1"/>
</dbReference>
<evidence type="ECO:0000313" key="2">
    <source>
        <dbReference type="EMBL" id="MDX5893162.1"/>
    </source>
</evidence>
<dbReference type="eggNOG" id="COG1514">
    <property type="taxonomic scope" value="Bacteria"/>
</dbReference>
<dbReference type="EMBL" id="JAWXXX010000001">
    <property type="protein sequence ID" value="MDX5893162.1"/>
    <property type="molecule type" value="Genomic_DNA"/>
</dbReference>
<accession>A0A023X152</accession>